<evidence type="ECO:0000313" key="4">
    <source>
        <dbReference type="Proteomes" id="UP000007523"/>
    </source>
</evidence>
<feature type="transmembrane region" description="Helical" evidence="1">
    <location>
        <begin position="68"/>
        <end position="86"/>
    </location>
</feature>
<keyword evidence="1" id="KW-0812">Transmembrane</keyword>
<feature type="transmembrane region" description="Helical" evidence="1">
    <location>
        <begin position="37"/>
        <end position="56"/>
    </location>
</feature>
<feature type="transmembrane region" description="Helical" evidence="1">
    <location>
        <begin position="117"/>
        <end position="133"/>
    </location>
</feature>
<dbReference type="InterPro" id="IPR029787">
    <property type="entry name" value="Nucleotide_cyclase"/>
</dbReference>
<dbReference type="GO" id="GO:1902201">
    <property type="term" value="P:negative regulation of bacterial-type flagellum-dependent cell motility"/>
    <property type="evidence" value="ECO:0007669"/>
    <property type="project" value="TreeGrafter"/>
</dbReference>
<dbReference type="KEGG" id="pmq:PM3016_235"/>
<dbReference type="Gene3D" id="3.30.70.270">
    <property type="match status" value="1"/>
</dbReference>
<evidence type="ECO:0000256" key="1">
    <source>
        <dbReference type="SAM" id="Phobius"/>
    </source>
</evidence>
<feature type="transmembrane region" description="Helical" evidence="1">
    <location>
        <begin position="140"/>
        <end position="160"/>
    </location>
</feature>
<reference evidence="3 4" key="1">
    <citation type="journal article" date="2012" name="J. Bacteriol.">
        <title>Complete Genome Sequence of Paenibacillus mucilaginosus 3016, a Bacterium Functional as Microbial Fertilizer.</title>
        <authorList>
            <person name="Ma M."/>
            <person name="Wang Z."/>
            <person name="Li L."/>
            <person name="Jiang X."/>
            <person name="Guan D."/>
            <person name="Cao F."/>
            <person name="Chen H."/>
            <person name="Wang X."/>
            <person name="Shen D."/>
            <person name="Du B."/>
            <person name="Li J."/>
        </authorList>
    </citation>
    <scope>NUCLEOTIDE SEQUENCE [LARGE SCALE GENOMIC DNA]</scope>
    <source>
        <strain evidence="3 4">3016</strain>
    </source>
</reference>
<dbReference type="HOGENOM" id="CLU_000445_11_1_9"/>
<protein>
    <submittedName>
        <fullName evidence="3">Response regulator receiver protein</fullName>
    </submittedName>
</protein>
<feature type="domain" description="GGDEF" evidence="2">
    <location>
        <begin position="227"/>
        <end position="358"/>
    </location>
</feature>
<feature type="transmembrane region" description="Helical" evidence="1">
    <location>
        <begin position="93"/>
        <end position="111"/>
    </location>
</feature>
<dbReference type="InterPro" id="IPR000160">
    <property type="entry name" value="GGDEF_dom"/>
</dbReference>
<sequence length="362" mass="40458">MNGIKADRRLGKEGMTLNKSKGPEETLPRWNRKLLNAYWFFVISMTAGETANLFLAESPAWEFIVQSIVRPTLLFVAIMALSEWGYRKLSMSSPLIVIFTGHLLITVGVWVHAVVDSILLIYVLPLLVSVFYFQKKYVYLASALNLASFLLLYLLNPILYERTSGVEVMTTVLLLGYGSPYVAAKIMDRGVDLMRDLKTDALTGLYNHITFHGFLDRALERQQAGAGGAMLAVMDIDHFKSVNDTYGHRAGDFVLRRVAAIIQSRIGPDDTAARYGGEEFALLMPSRSEQEAYALCEDIRLQLAAAAHQELDGRAVTISVGLCRLRPGMDKEAWFQRADALLYRAKREGRNRTVREDDPGGA</sequence>
<keyword evidence="1" id="KW-1133">Transmembrane helix</keyword>
<dbReference type="SMART" id="SM00267">
    <property type="entry name" value="GGDEF"/>
    <property type="match status" value="1"/>
</dbReference>
<dbReference type="SUPFAM" id="SSF55073">
    <property type="entry name" value="Nucleotide cyclase"/>
    <property type="match status" value="1"/>
</dbReference>
<keyword evidence="4" id="KW-1185">Reference proteome</keyword>
<dbReference type="Proteomes" id="UP000007523">
    <property type="component" value="Chromosome"/>
</dbReference>
<dbReference type="Pfam" id="PF00990">
    <property type="entry name" value="GGDEF"/>
    <property type="match status" value="1"/>
</dbReference>
<organism evidence="3 4">
    <name type="scientific">Paenibacillus mucilaginosus 3016</name>
    <dbReference type="NCBI Taxonomy" id="1116391"/>
    <lineage>
        <taxon>Bacteria</taxon>
        <taxon>Bacillati</taxon>
        <taxon>Bacillota</taxon>
        <taxon>Bacilli</taxon>
        <taxon>Bacillales</taxon>
        <taxon>Paenibacillaceae</taxon>
        <taxon>Paenibacillus</taxon>
    </lineage>
</organism>
<name>H6N8U1_9BACL</name>
<keyword evidence="1" id="KW-0472">Membrane</keyword>
<dbReference type="PANTHER" id="PTHR45138">
    <property type="entry name" value="REGULATORY COMPONENTS OF SENSORY TRANSDUCTION SYSTEM"/>
    <property type="match status" value="1"/>
</dbReference>
<dbReference type="InterPro" id="IPR043128">
    <property type="entry name" value="Rev_trsase/Diguanyl_cyclase"/>
</dbReference>
<dbReference type="CDD" id="cd01949">
    <property type="entry name" value="GGDEF"/>
    <property type="match status" value="1"/>
</dbReference>
<dbReference type="STRING" id="1116391.PM3016_235"/>
<dbReference type="EMBL" id="CP003235">
    <property type="protein sequence ID" value="AFC27215.1"/>
    <property type="molecule type" value="Genomic_DNA"/>
</dbReference>
<dbReference type="GO" id="GO:0005886">
    <property type="term" value="C:plasma membrane"/>
    <property type="evidence" value="ECO:0007669"/>
    <property type="project" value="TreeGrafter"/>
</dbReference>
<dbReference type="GO" id="GO:0052621">
    <property type="term" value="F:diguanylate cyclase activity"/>
    <property type="evidence" value="ECO:0007669"/>
    <property type="project" value="TreeGrafter"/>
</dbReference>
<dbReference type="NCBIfam" id="TIGR00254">
    <property type="entry name" value="GGDEF"/>
    <property type="match status" value="1"/>
</dbReference>
<evidence type="ECO:0000313" key="3">
    <source>
        <dbReference type="EMBL" id="AFC27215.1"/>
    </source>
</evidence>
<evidence type="ECO:0000259" key="2">
    <source>
        <dbReference type="PROSITE" id="PS50887"/>
    </source>
</evidence>
<dbReference type="AlphaFoldDB" id="H6N8U1"/>
<dbReference type="InterPro" id="IPR050469">
    <property type="entry name" value="Diguanylate_Cyclase"/>
</dbReference>
<dbReference type="GO" id="GO:0043709">
    <property type="term" value="P:cell adhesion involved in single-species biofilm formation"/>
    <property type="evidence" value="ECO:0007669"/>
    <property type="project" value="TreeGrafter"/>
</dbReference>
<dbReference type="PANTHER" id="PTHR45138:SF24">
    <property type="entry name" value="DIGUANYLATE CYCLASE DGCC-RELATED"/>
    <property type="match status" value="1"/>
</dbReference>
<dbReference type="PROSITE" id="PS50887">
    <property type="entry name" value="GGDEF"/>
    <property type="match status" value="1"/>
</dbReference>
<accession>H6N8U1</accession>
<gene>
    <name evidence="3" type="ORF">PM3016_235</name>
</gene>
<dbReference type="FunFam" id="3.30.70.270:FF:000001">
    <property type="entry name" value="Diguanylate cyclase domain protein"/>
    <property type="match status" value="1"/>
</dbReference>
<proteinExistence type="predicted"/>